<evidence type="ECO:0000259" key="2">
    <source>
        <dbReference type="SMART" id="SM00225"/>
    </source>
</evidence>
<accession>A0AAV2QBG4</accession>
<dbReference type="InterPro" id="IPR003131">
    <property type="entry name" value="T1-type_BTB"/>
</dbReference>
<dbReference type="GO" id="GO:0051260">
    <property type="term" value="P:protein homooligomerization"/>
    <property type="evidence" value="ECO:0007669"/>
    <property type="project" value="InterPro"/>
</dbReference>
<reference evidence="3 4" key="1">
    <citation type="submission" date="2024-05" db="EMBL/GenBank/DDBJ databases">
        <authorList>
            <person name="Wallberg A."/>
        </authorList>
    </citation>
    <scope>NUCLEOTIDE SEQUENCE [LARGE SCALE GENOMIC DNA]</scope>
</reference>
<feature type="domain" description="BTB" evidence="2">
    <location>
        <begin position="96"/>
        <end position="198"/>
    </location>
</feature>
<dbReference type="InterPro" id="IPR048595">
    <property type="entry name" value="KCTD1-15-like_C"/>
</dbReference>
<feature type="compositionally biased region" description="Low complexity" evidence="1">
    <location>
        <begin position="203"/>
        <end position="226"/>
    </location>
</feature>
<sequence>MPTAALTGYTGNVIICHRKEARGGLLMQDIPGRMHAIPNHLRLMGKMDIQRMLSPSISPATSPTLTHSSSPTPPLYPATPKMSGIPAVAAASRFTAPVHIDVGGAIYTSSLETLTRFPESRLARLFNGTIPIVLDSLKQHYFIDRDGKMFRHVLNYMRHGRALLPEDFTDYDLLLEEARFFEITGLIKQVEDARRKKKESTKNNINNNNNNNNSSSSPPSSSSSSFSSLLRHKAVNGIKREDDTHGYDVIALNISPDLGERVMLSGERCVIEELFPEVAQAMMDARSSLSWNHDHRFIIRFPLNGYCKLTSMQAIQRLLNANFTVVASNGGGVEGQQFSEYLFCRKAVPL</sequence>
<feature type="non-terminal residue" evidence="3">
    <location>
        <position position="350"/>
    </location>
</feature>
<protein>
    <recommendedName>
        <fullName evidence="2">BTB domain-containing protein</fullName>
    </recommendedName>
</protein>
<organism evidence="3 4">
    <name type="scientific">Meganyctiphanes norvegica</name>
    <name type="common">Northern krill</name>
    <name type="synonym">Thysanopoda norvegica</name>
    <dbReference type="NCBI Taxonomy" id="48144"/>
    <lineage>
        <taxon>Eukaryota</taxon>
        <taxon>Metazoa</taxon>
        <taxon>Ecdysozoa</taxon>
        <taxon>Arthropoda</taxon>
        <taxon>Crustacea</taxon>
        <taxon>Multicrustacea</taxon>
        <taxon>Malacostraca</taxon>
        <taxon>Eumalacostraca</taxon>
        <taxon>Eucarida</taxon>
        <taxon>Euphausiacea</taxon>
        <taxon>Euphausiidae</taxon>
        <taxon>Meganyctiphanes</taxon>
    </lineage>
</organism>
<dbReference type="Pfam" id="PF20871">
    <property type="entry name" value="KCTD1-15_CTD"/>
    <property type="match status" value="1"/>
</dbReference>
<comment type="caution">
    <text evidence="3">The sequence shown here is derived from an EMBL/GenBank/DDBJ whole genome shotgun (WGS) entry which is preliminary data.</text>
</comment>
<evidence type="ECO:0000313" key="3">
    <source>
        <dbReference type="EMBL" id="CAL4076386.1"/>
    </source>
</evidence>
<gene>
    <name evidence="3" type="ORF">MNOR_LOCUS10133</name>
</gene>
<name>A0AAV2QBG4_MEGNR</name>
<dbReference type="PANTHER" id="PTHR14499:SF67">
    <property type="entry name" value="BTB_POZ DOMAIN-CONTAINING PROTEIN TIWAZ"/>
    <property type="match status" value="1"/>
</dbReference>
<dbReference type="Proteomes" id="UP001497623">
    <property type="component" value="Unassembled WGS sequence"/>
</dbReference>
<evidence type="ECO:0000313" key="4">
    <source>
        <dbReference type="Proteomes" id="UP001497623"/>
    </source>
</evidence>
<keyword evidence="4" id="KW-1185">Reference proteome</keyword>
<dbReference type="SUPFAM" id="SSF54695">
    <property type="entry name" value="POZ domain"/>
    <property type="match status" value="1"/>
</dbReference>
<dbReference type="SMART" id="SM00225">
    <property type="entry name" value="BTB"/>
    <property type="match status" value="1"/>
</dbReference>
<evidence type="ECO:0000256" key="1">
    <source>
        <dbReference type="SAM" id="MobiDB-lite"/>
    </source>
</evidence>
<dbReference type="Pfam" id="PF02214">
    <property type="entry name" value="BTB_2"/>
    <property type="match status" value="1"/>
</dbReference>
<dbReference type="EMBL" id="CAXKWB010005036">
    <property type="protein sequence ID" value="CAL4076386.1"/>
    <property type="molecule type" value="Genomic_DNA"/>
</dbReference>
<dbReference type="InterPro" id="IPR000210">
    <property type="entry name" value="BTB/POZ_dom"/>
</dbReference>
<feature type="region of interest" description="Disordered" evidence="1">
    <location>
        <begin position="194"/>
        <end position="226"/>
    </location>
</feature>
<dbReference type="AlphaFoldDB" id="A0AAV2QBG4"/>
<proteinExistence type="predicted"/>
<dbReference type="InterPro" id="IPR011333">
    <property type="entry name" value="SKP1/BTB/POZ_sf"/>
</dbReference>
<dbReference type="CDD" id="cd18361">
    <property type="entry name" value="BTB_POZ_KCTD1-like"/>
    <property type="match status" value="1"/>
</dbReference>
<dbReference type="PANTHER" id="PTHR14499">
    <property type="entry name" value="POTASSIUM CHANNEL TETRAMERIZATION DOMAIN-CONTAINING"/>
    <property type="match status" value="1"/>
</dbReference>
<dbReference type="Gene3D" id="3.30.710.10">
    <property type="entry name" value="Potassium Channel Kv1.1, Chain A"/>
    <property type="match status" value="1"/>
</dbReference>